<evidence type="ECO:0000256" key="1">
    <source>
        <dbReference type="ARBA" id="ARBA00004141"/>
    </source>
</evidence>
<reference evidence="8" key="1">
    <citation type="submission" date="2022-08" db="EMBL/GenBank/DDBJ databases">
        <title>Nisaea acidiphila sp. nov., isolated from a marine algal debris and emended description of the genus Nisaea Urios et al. 2008.</title>
        <authorList>
            <person name="Kwon K."/>
        </authorList>
    </citation>
    <scope>NUCLEOTIDE SEQUENCE</scope>
    <source>
        <strain evidence="8">MEBiC11861</strain>
    </source>
</reference>
<proteinExistence type="inferred from homology"/>
<feature type="domain" description="EamA" evidence="7">
    <location>
        <begin position="166"/>
        <end position="292"/>
    </location>
</feature>
<feature type="transmembrane region" description="Helical" evidence="6">
    <location>
        <begin position="194"/>
        <end position="214"/>
    </location>
</feature>
<dbReference type="Proteomes" id="UP001060336">
    <property type="component" value="Chromosome"/>
</dbReference>
<dbReference type="AlphaFoldDB" id="A0A9J7ARC1"/>
<evidence type="ECO:0000313" key="9">
    <source>
        <dbReference type="Proteomes" id="UP001060336"/>
    </source>
</evidence>
<evidence type="ECO:0000256" key="2">
    <source>
        <dbReference type="ARBA" id="ARBA00009853"/>
    </source>
</evidence>
<evidence type="ECO:0000313" key="8">
    <source>
        <dbReference type="EMBL" id="UUX49791.1"/>
    </source>
</evidence>
<dbReference type="Pfam" id="PF00892">
    <property type="entry name" value="EamA"/>
    <property type="match status" value="2"/>
</dbReference>
<dbReference type="RefSeq" id="WP_257768653.1">
    <property type="nucleotide sequence ID" value="NZ_CP102480.1"/>
</dbReference>
<comment type="subcellular location">
    <subcellularLocation>
        <location evidence="1">Membrane</location>
        <topology evidence="1">Multi-pass membrane protein</topology>
    </subcellularLocation>
</comment>
<dbReference type="KEGG" id="naci:NUH88_20655"/>
<sequence length="305" mass="33873">MASDQRERSTVFQIWHRAPENVKGCIWLVLASLFFAVMTAAIKDVGQRIPVWEILFIRQLCVIAILGPQLYRSFPAGFKTERLHLHGLRVGFSLLAMTTGFTAVIYMPLAQVTAISFARTLFITLLAVLILKEVVDLKRWGATVFGFLGVLIVLQPSLDGIDFYAGLAMASAMSLAVVMVLTRIMAKTESPMAIMTYQSFGLTIAFAIPAILMWQTPTAWELLTMVVTGVLMTLAQYSNIKAYKHGEASAVQPMEYTRLVFAGLIGVMFFQEVPSLWTVAGSIVIFVGAIYSVREMRRDARMAQE</sequence>
<dbReference type="SUPFAM" id="SSF103481">
    <property type="entry name" value="Multidrug resistance efflux transporter EmrE"/>
    <property type="match status" value="2"/>
</dbReference>
<keyword evidence="4 6" id="KW-1133">Transmembrane helix</keyword>
<dbReference type="GO" id="GO:0016020">
    <property type="term" value="C:membrane"/>
    <property type="evidence" value="ECO:0007669"/>
    <property type="project" value="UniProtKB-SubCell"/>
</dbReference>
<evidence type="ECO:0000256" key="3">
    <source>
        <dbReference type="ARBA" id="ARBA00022692"/>
    </source>
</evidence>
<comment type="similarity">
    <text evidence="2">Belongs to the drug/metabolite transporter (DMT) superfamily. 10 TMS drug/metabolite exporter (DME) (TC 2.A.7.3) family.</text>
</comment>
<feature type="transmembrane region" description="Helical" evidence="6">
    <location>
        <begin position="54"/>
        <end position="71"/>
    </location>
</feature>
<accession>A0A9J7ARC1</accession>
<organism evidence="8 9">
    <name type="scientific">Nisaea acidiphila</name>
    <dbReference type="NCBI Taxonomy" id="1862145"/>
    <lineage>
        <taxon>Bacteria</taxon>
        <taxon>Pseudomonadati</taxon>
        <taxon>Pseudomonadota</taxon>
        <taxon>Alphaproteobacteria</taxon>
        <taxon>Rhodospirillales</taxon>
        <taxon>Thalassobaculaceae</taxon>
        <taxon>Nisaea</taxon>
    </lineage>
</organism>
<keyword evidence="5 6" id="KW-0472">Membrane</keyword>
<dbReference type="PANTHER" id="PTHR22911:SF6">
    <property type="entry name" value="SOLUTE CARRIER FAMILY 35 MEMBER G1"/>
    <property type="match status" value="1"/>
</dbReference>
<keyword evidence="9" id="KW-1185">Reference proteome</keyword>
<dbReference type="EMBL" id="CP102480">
    <property type="protein sequence ID" value="UUX49791.1"/>
    <property type="molecule type" value="Genomic_DNA"/>
</dbReference>
<dbReference type="InterPro" id="IPR000620">
    <property type="entry name" value="EamA_dom"/>
</dbReference>
<feature type="transmembrane region" description="Helical" evidence="6">
    <location>
        <begin position="21"/>
        <end position="42"/>
    </location>
</feature>
<gene>
    <name evidence="8" type="ORF">NUH88_20655</name>
</gene>
<feature type="transmembrane region" description="Helical" evidence="6">
    <location>
        <begin position="83"/>
        <end position="106"/>
    </location>
</feature>
<feature type="transmembrane region" description="Helical" evidence="6">
    <location>
        <begin position="276"/>
        <end position="293"/>
    </location>
</feature>
<feature type="domain" description="EamA" evidence="7">
    <location>
        <begin position="23"/>
        <end position="154"/>
    </location>
</feature>
<feature type="transmembrane region" description="Helical" evidence="6">
    <location>
        <begin position="164"/>
        <end position="182"/>
    </location>
</feature>
<feature type="transmembrane region" description="Helical" evidence="6">
    <location>
        <begin position="112"/>
        <end position="131"/>
    </location>
</feature>
<keyword evidence="3 6" id="KW-0812">Transmembrane</keyword>
<evidence type="ECO:0000259" key="7">
    <source>
        <dbReference type="Pfam" id="PF00892"/>
    </source>
</evidence>
<dbReference type="InterPro" id="IPR037185">
    <property type="entry name" value="EmrE-like"/>
</dbReference>
<evidence type="ECO:0000256" key="6">
    <source>
        <dbReference type="SAM" id="Phobius"/>
    </source>
</evidence>
<dbReference type="PANTHER" id="PTHR22911">
    <property type="entry name" value="ACYL-MALONYL CONDENSING ENZYME-RELATED"/>
    <property type="match status" value="1"/>
</dbReference>
<dbReference type="Gene3D" id="1.10.3730.20">
    <property type="match status" value="1"/>
</dbReference>
<name>A0A9J7ARC1_9PROT</name>
<evidence type="ECO:0000256" key="4">
    <source>
        <dbReference type="ARBA" id="ARBA00022989"/>
    </source>
</evidence>
<protein>
    <submittedName>
        <fullName evidence="8">DMT family transporter</fullName>
    </submittedName>
</protein>
<feature type="transmembrane region" description="Helical" evidence="6">
    <location>
        <begin position="140"/>
        <end position="158"/>
    </location>
</feature>
<evidence type="ECO:0000256" key="5">
    <source>
        <dbReference type="ARBA" id="ARBA00023136"/>
    </source>
</evidence>